<feature type="transmembrane region" description="Helical" evidence="1">
    <location>
        <begin position="7"/>
        <end position="29"/>
    </location>
</feature>
<feature type="transmembrane region" description="Helical" evidence="1">
    <location>
        <begin position="143"/>
        <end position="167"/>
    </location>
</feature>
<name>A0ABW4ZJP7_9SPHI</name>
<feature type="transmembrane region" description="Helical" evidence="1">
    <location>
        <begin position="62"/>
        <end position="80"/>
    </location>
</feature>
<comment type="caution">
    <text evidence="2">The sequence shown here is derived from an EMBL/GenBank/DDBJ whole genome shotgun (WGS) entry which is preliminary data.</text>
</comment>
<dbReference type="Pfam" id="PF19992">
    <property type="entry name" value="DUF6427"/>
    <property type="match status" value="1"/>
</dbReference>
<protein>
    <submittedName>
        <fullName evidence="2">DUF6427 family protein</fullName>
    </submittedName>
</protein>
<keyword evidence="1" id="KW-0472">Membrane</keyword>
<keyword evidence="1" id="KW-1133">Transmembrane helix</keyword>
<reference evidence="3" key="1">
    <citation type="journal article" date="2019" name="Int. J. Syst. Evol. Microbiol.">
        <title>The Global Catalogue of Microorganisms (GCM) 10K type strain sequencing project: providing services to taxonomists for standard genome sequencing and annotation.</title>
        <authorList>
            <consortium name="The Broad Institute Genomics Platform"/>
            <consortium name="The Broad Institute Genome Sequencing Center for Infectious Disease"/>
            <person name="Wu L."/>
            <person name="Ma J."/>
        </authorList>
    </citation>
    <scope>NUCLEOTIDE SEQUENCE [LARGE SCALE GENOMIC DNA]</scope>
    <source>
        <strain evidence="3">KCTC 42217</strain>
    </source>
</reference>
<dbReference type="EMBL" id="JBHUHZ010000001">
    <property type="protein sequence ID" value="MFD2161847.1"/>
    <property type="molecule type" value="Genomic_DNA"/>
</dbReference>
<feature type="transmembrane region" description="Helical" evidence="1">
    <location>
        <begin position="179"/>
        <end position="199"/>
    </location>
</feature>
<feature type="transmembrane region" description="Helical" evidence="1">
    <location>
        <begin position="306"/>
        <end position="324"/>
    </location>
</feature>
<proteinExistence type="predicted"/>
<feature type="transmembrane region" description="Helical" evidence="1">
    <location>
        <begin position="224"/>
        <end position="246"/>
    </location>
</feature>
<feature type="transmembrane region" description="Helical" evidence="1">
    <location>
        <begin position="92"/>
        <end position="123"/>
    </location>
</feature>
<dbReference type="InterPro" id="IPR045625">
    <property type="entry name" value="DUF6427"/>
</dbReference>
<evidence type="ECO:0000313" key="2">
    <source>
        <dbReference type="EMBL" id="MFD2161847.1"/>
    </source>
</evidence>
<evidence type="ECO:0000313" key="3">
    <source>
        <dbReference type="Proteomes" id="UP001597387"/>
    </source>
</evidence>
<evidence type="ECO:0000256" key="1">
    <source>
        <dbReference type="SAM" id="Phobius"/>
    </source>
</evidence>
<dbReference type="RefSeq" id="WP_255898446.1">
    <property type="nucleotide sequence ID" value="NZ_JAFMZO010000001.1"/>
</dbReference>
<dbReference type="Proteomes" id="UP001597387">
    <property type="component" value="Unassembled WGS sequence"/>
</dbReference>
<organism evidence="2 3">
    <name type="scientific">Paradesertivirga mongoliensis</name>
    <dbReference type="NCBI Taxonomy" id="2100740"/>
    <lineage>
        <taxon>Bacteria</taxon>
        <taxon>Pseudomonadati</taxon>
        <taxon>Bacteroidota</taxon>
        <taxon>Sphingobacteriia</taxon>
        <taxon>Sphingobacteriales</taxon>
        <taxon>Sphingobacteriaceae</taxon>
        <taxon>Paradesertivirga</taxon>
    </lineage>
</organism>
<keyword evidence="1" id="KW-0812">Transmembrane</keyword>
<keyword evidence="3" id="KW-1185">Reference proteome</keyword>
<sequence>MISLFRTLSLVNLLLLGIIAVLLRLGIFLDPPQHLDFSIFESYASVLFNIPTENLFSVETNLVLALVLTLIQALIFNSIVNEYNLLGKHSFLPALMYVTCSSLLVHFLVLTPALICNFLIIWMLEKFLSIHRKESALSTMFDLGMIVAIGSLIYLPFVAMMLLLWICLIIFRPFNWREWIAGIIGFAMVYFFIAVAYYWTGSFERLEKFEVPLAIGFKLVHIDIYNYLVLIPLALILFLSIISLQQKLYRSYVHIRKAFLLLFFILIFSLLSFFIASKYQVYHFMLAVPATAVFMGFYFISSNKRWFYESLYLVLVGCIMFFQFF</sequence>
<feature type="transmembrane region" description="Helical" evidence="1">
    <location>
        <begin position="281"/>
        <end position="299"/>
    </location>
</feature>
<accession>A0ABW4ZJP7</accession>
<gene>
    <name evidence="2" type="ORF">ACFSJU_05540</name>
</gene>
<feature type="transmembrane region" description="Helical" evidence="1">
    <location>
        <begin position="258"/>
        <end position="275"/>
    </location>
</feature>